<gene>
    <name evidence="2" type="ORF">HJG60_011328</name>
</gene>
<evidence type="ECO:0000256" key="1">
    <source>
        <dbReference type="SAM" id="MobiDB-lite"/>
    </source>
</evidence>
<name>A0A834A4E7_9CHIR</name>
<accession>A0A834A4E7</accession>
<evidence type="ECO:0000313" key="3">
    <source>
        <dbReference type="Proteomes" id="UP000664940"/>
    </source>
</evidence>
<proteinExistence type="predicted"/>
<protein>
    <submittedName>
        <fullName evidence="2">Uncharacterized protein</fullName>
    </submittedName>
</protein>
<reference evidence="2 3" key="1">
    <citation type="journal article" date="2020" name="Nature">
        <title>Six reference-quality genomes reveal evolution of bat adaptations.</title>
        <authorList>
            <person name="Jebb D."/>
            <person name="Huang Z."/>
            <person name="Pippel M."/>
            <person name="Hughes G.M."/>
            <person name="Lavrichenko K."/>
            <person name="Devanna P."/>
            <person name="Winkler S."/>
            <person name="Jermiin L.S."/>
            <person name="Skirmuntt E.C."/>
            <person name="Katzourakis A."/>
            <person name="Burkitt-Gray L."/>
            <person name="Ray D.A."/>
            <person name="Sullivan K.A.M."/>
            <person name="Roscito J.G."/>
            <person name="Kirilenko B.M."/>
            <person name="Davalos L.M."/>
            <person name="Corthals A.P."/>
            <person name="Power M.L."/>
            <person name="Jones G."/>
            <person name="Ransome R.D."/>
            <person name="Dechmann D.K.N."/>
            <person name="Locatelli A.G."/>
            <person name="Puechmaille S.J."/>
            <person name="Fedrigo O."/>
            <person name="Jarvis E.D."/>
            <person name="Hiller M."/>
            <person name="Vernes S.C."/>
            <person name="Myers E.W."/>
            <person name="Teeling E.C."/>
        </authorList>
    </citation>
    <scope>NUCLEOTIDE SEQUENCE [LARGE SCALE GENOMIC DNA]</scope>
    <source>
        <strain evidence="2">Bat1K_MPI-CBG_1</strain>
    </source>
</reference>
<organism evidence="2 3">
    <name type="scientific">Phyllostomus discolor</name>
    <name type="common">pale spear-nosed bat</name>
    <dbReference type="NCBI Taxonomy" id="89673"/>
    <lineage>
        <taxon>Eukaryota</taxon>
        <taxon>Metazoa</taxon>
        <taxon>Chordata</taxon>
        <taxon>Craniata</taxon>
        <taxon>Vertebrata</taxon>
        <taxon>Euteleostomi</taxon>
        <taxon>Mammalia</taxon>
        <taxon>Eutheria</taxon>
        <taxon>Laurasiatheria</taxon>
        <taxon>Chiroptera</taxon>
        <taxon>Yangochiroptera</taxon>
        <taxon>Phyllostomidae</taxon>
        <taxon>Phyllostominae</taxon>
        <taxon>Phyllostomus</taxon>
    </lineage>
</organism>
<feature type="region of interest" description="Disordered" evidence="1">
    <location>
        <begin position="50"/>
        <end position="73"/>
    </location>
</feature>
<comment type="caution">
    <text evidence="2">The sequence shown here is derived from an EMBL/GenBank/DDBJ whole genome shotgun (WGS) entry which is preliminary data.</text>
</comment>
<dbReference type="AlphaFoldDB" id="A0A834A4E7"/>
<dbReference type="EMBL" id="JABVXQ010000006">
    <property type="protein sequence ID" value="KAF6104384.1"/>
    <property type="molecule type" value="Genomic_DNA"/>
</dbReference>
<dbReference type="Proteomes" id="UP000664940">
    <property type="component" value="Unassembled WGS sequence"/>
</dbReference>
<evidence type="ECO:0000313" key="2">
    <source>
        <dbReference type="EMBL" id="KAF6104384.1"/>
    </source>
</evidence>
<sequence length="129" mass="14121">MAEPTSFFHSKGSLVTCCLGSLSIQAAKLSQQYNHLCPHTPWCLFTMSRSSGSGKDQESSWKMAPKASEAQEPGVKLSPCLSLNGIRVPEFSHRPADDSHVLIGRTDQRHPDHRGCSLKSHCCCLPKSL</sequence>